<organism evidence="7 8">
    <name type="scientific">Ciona intestinalis</name>
    <name type="common">Transparent sea squirt</name>
    <name type="synonym">Ascidia intestinalis</name>
    <dbReference type="NCBI Taxonomy" id="7719"/>
    <lineage>
        <taxon>Eukaryota</taxon>
        <taxon>Metazoa</taxon>
        <taxon>Chordata</taxon>
        <taxon>Tunicata</taxon>
        <taxon>Ascidiacea</taxon>
        <taxon>Phlebobranchia</taxon>
        <taxon>Cionidae</taxon>
        <taxon>Ciona</taxon>
    </lineage>
</organism>
<dbReference type="Ensembl" id="ENSCINT00000020124.3">
    <property type="protein sequence ID" value="ENSCINP00000020124.3"/>
    <property type="gene ID" value="ENSCING00000010004.3"/>
</dbReference>
<feature type="transmembrane region" description="Helical" evidence="5">
    <location>
        <begin position="233"/>
        <end position="249"/>
    </location>
</feature>
<name>F6QM62_CIOIN</name>
<keyword evidence="8" id="KW-1185">Reference proteome</keyword>
<feature type="transmembrane region" description="Helical" evidence="5">
    <location>
        <begin position="346"/>
        <end position="363"/>
    </location>
</feature>
<dbReference type="OMA" id="MGAMVFI"/>
<dbReference type="AlphaFoldDB" id="F6QM62"/>
<evidence type="ECO:0000256" key="2">
    <source>
        <dbReference type="ARBA" id="ARBA00022692"/>
    </source>
</evidence>
<dbReference type="GeneTree" id="ENSGT00940000162538"/>
<feature type="transmembrane region" description="Helical" evidence="5">
    <location>
        <begin position="403"/>
        <end position="422"/>
    </location>
</feature>
<accession>F6QM62</accession>
<comment type="subcellular location">
    <subcellularLocation>
        <location evidence="1">Membrane</location>
        <topology evidence="1">Multi-pass membrane protein</topology>
    </subcellularLocation>
</comment>
<dbReference type="Pfam" id="PF00083">
    <property type="entry name" value="Sugar_tr"/>
    <property type="match status" value="1"/>
</dbReference>
<keyword evidence="2 5" id="KW-0812">Transmembrane</keyword>
<dbReference type="HOGENOM" id="CLU_001265_33_4_1"/>
<feature type="transmembrane region" description="Helical" evidence="5">
    <location>
        <begin position="491"/>
        <end position="511"/>
    </location>
</feature>
<dbReference type="GO" id="GO:0022857">
    <property type="term" value="F:transmembrane transporter activity"/>
    <property type="evidence" value="ECO:0007669"/>
    <property type="project" value="InterPro"/>
</dbReference>
<dbReference type="Proteomes" id="UP000008144">
    <property type="component" value="Chromosome 2"/>
</dbReference>
<keyword evidence="3 5" id="KW-1133">Transmembrane helix</keyword>
<evidence type="ECO:0000256" key="3">
    <source>
        <dbReference type="ARBA" id="ARBA00022989"/>
    </source>
</evidence>
<dbReference type="InterPro" id="IPR005828">
    <property type="entry name" value="MFS_sugar_transport-like"/>
</dbReference>
<feature type="transmembrane region" description="Helical" evidence="5">
    <location>
        <begin position="428"/>
        <end position="451"/>
    </location>
</feature>
<reference evidence="8" key="1">
    <citation type="journal article" date="2002" name="Science">
        <title>The draft genome of Ciona intestinalis: insights into chordate and vertebrate origins.</title>
        <authorList>
            <person name="Dehal P."/>
            <person name="Satou Y."/>
            <person name="Campbell R.K."/>
            <person name="Chapman J."/>
            <person name="Degnan B."/>
            <person name="De Tomaso A."/>
            <person name="Davidson B."/>
            <person name="Di Gregorio A."/>
            <person name="Gelpke M."/>
            <person name="Goodstein D.M."/>
            <person name="Harafuji N."/>
            <person name="Hastings K.E."/>
            <person name="Ho I."/>
            <person name="Hotta K."/>
            <person name="Huang W."/>
            <person name="Kawashima T."/>
            <person name="Lemaire P."/>
            <person name="Martinez D."/>
            <person name="Meinertzhagen I.A."/>
            <person name="Necula S."/>
            <person name="Nonaka M."/>
            <person name="Putnam N."/>
            <person name="Rash S."/>
            <person name="Saiga H."/>
            <person name="Satake M."/>
            <person name="Terry A."/>
            <person name="Yamada L."/>
            <person name="Wang H.G."/>
            <person name="Awazu S."/>
            <person name="Azumi K."/>
            <person name="Boore J."/>
            <person name="Branno M."/>
            <person name="Chin-Bow S."/>
            <person name="DeSantis R."/>
            <person name="Doyle S."/>
            <person name="Francino P."/>
            <person name="Keys D.N."/>
            <person name="Haga S."/>
            <person name="Hayashi H."/>
            <person name="Hino K."/>
            <person name="Imai K.S."/>
            <person name="Inaba K."/>
            <person name="Kano S."/>
            <person name="Kobayashi K."/>
            <person name="Kobayashi M."/>
            <person name="Lee B.I."/>
            <person name="Makabe K.W."/>
            <person name="Manohar C."/>
            <person name="Matassi G."/>
            <person name="Medina M."/>
            <person name="Mochizuki Y."/>
            <person name="Mount S."/>
            <person name="Morishita T."/>
            <person name="Miura S."/>
            <person name="Nakayama A."/>
            <person name="Nishizaka S."/>
            <person name="Nomoto H."/>
            <person name="Ohta F."/>
            <person name="Oishi K."/>
            <person name="Rigoutsos I."/>
            <person name="Sano M."/>
            <person name="Sasaki A."/>
            <person name="Sasakura Y."/>
            <person name="Shoguchi E."/>
            <person name="Shin-i T."/>
            <person name="Spagnuolo A."/>
            <person name="Stainier D."/>
            <person name="Suzuki M.M."/>
            <person name="Tassy O."/>
            <person name="Takatori N."/>
            <person name="Tokuoka M."/>
            <person name="Yagi K."/>
            <person name="Yoshizaki F."/>
            <person name="Wada S."/>
            <person name="Zhang C."/>
            <person name="Hyatt P.D."/>
            <person name="Larimer F."/>
            <person name="Detter C."/>
            <person name="Doggett N."/>
            <person name="Glavina T."/>
            <person name="Hawkins T."/>
            <person name="Richardson P."/>
            <person name="Lucas S."/>
            <person name="Kohara Y."/>
            <person name="Levine M."/>
            <person name="Satoh N."/>
            <person name="Rokhsar D.S."/>
        </authorList>
    </citation>
    <scope>NUCLEOTIDE SEQUENCE [LARGE SCALE GENOMIC DNA]</scope>
</reference>
<dbReference type="GO" id="GO:0016020">
    <property type="term" value="C:membrane"/>
    <property type="evidence" value="ECO:0007669"/>
    <property type="project" value="UniProtKB-SubCell"/>
</dbReference>
<feature type="transmembrane region" description="Helical" evidence="5">
    <location>
        <begin position="171"/>
        <end position="194"/>
    </location>
</feature>
<reference evidence="7" key="2">
    <citation type="journal article" date="2008" name="Genome Biol.">
        <title>Improved genome assembly and evidence-based global gene model set for the chordate Ciona intestinalis: new insight into intron and operon populations.</title>
        <authorList>
            <person name="Satou Y."/>
            <person name="Mineta K."/>
            <person name="Ogasawara M."/>
            <person name="Sasakura Y."/>
            <person name="Shoguchi E."/>
            <person name="Ueno K."/>
            <person name="Yamada L."/>
            <person name="Matsumoto J."/>
            <person name="Wasserscheid J."/>
            <person name="Dewar K."/>
            <person name="Wiley G.B."/>
            <person name="Macmil S.L."/>
            <person name="Roe B.A."/>
            <person name="Zeller R.W."/>
            <person name="Hastings K.E."/>
            <person name="Lemaire P."/>
            <person name="Lindquist E."/>
            <person name="Endo T."/>
            <person name="Hotta K."/>
            <person name="Inaba K."/>
        </authorList>
    </citation>
    <scope>NUCLEOTIDE SEQUENCE [LARGE SCALE GENOMIC DNA]</scope>
    <source>
        <strain evidence="7">wild type</strain>
    </source>
</reference>
<evidence type="ECO:0000256" key="4">
    <source>
        <dbReference type="ARBA" id="ARBA00023136"/>
    </source>
</evidence>
<evidence type="ECO:0000256" key="5">
    <source>
        <dbReference type="SAM" id="Phobius"/>
    </source>
</evidence>
<evidence type="ECO:0000313" key="7">
    <source>
        <dbReference type="Ensembl" id="ENSCINP00000020124.3"/>
    </source>
</evidence>
<dbReference type="EMBL" id="EAAA01001422">
    <property type="status" value="NOT_ANNOTATED_CDS"/>
    <property type="molecule type" value="Genomic_DNA"/>
</dbReference>
<feature type="transmembrane region" description="Helical" evidence="5">
    <location>
        <begin position="200"/>
        <end position="221"/>
    </location>
</feature>
<dbReference type="SUPFAM" id="SSF103473">
    <property type="entry name" value="MFS general substrate transporter"/>
    <property type="match status" value="1"/>
</dbReference>
<keyword evidence="4 5" id="KW-0472">Membrane</keyword>
<feature type="domain" description="Major facilitator superfamily (MFS) profile" evidence="6">
    <location>
        <begin position="21"/>
        <end position="516"/>
    </location>
</feature>
<dbReference type="PROSITE" id="PS50850">
    <property type="entry name" value="MFS"/>
    <property type="match status" value="1"/>
</dbReference>
<reference evidence="7" key="4">
    <citation type="submission" date="2025-09" db="UniProtKB">
        <authorList>
            <consortium name="Ensembl"/>
        </authorList>
    </citation>
    <scope>IDENTIFICATION</scope>
</reference>
<dbReference type="InterPro" id="IPR020846">
    <property type="entry name" value="MFS_dom"/>
</dbReference>
<feature type="transmembrane region" description="Helical" evidence="5">
    <location>
        <begin position="20"/>
        <end position="44"/>
    </location>
</feature>
<dbReference type="Gene3D" id="1.20.1250.20">
    <property type="entry name" value="MFS general substrate transporter like domains"/>
    <property type="match status" value="1"/>
</dbReference>
<evidence type="ECO:0000259" key="6">
    <source>
        <dbReference type="PROSITE" id="PS50850"/>
    </source>
</evidence>
<dbReference type="InParanoid" id="F6QM62"/>
<protein>
    <recommendedName>
        <fullName evidence="6">Major facilitator superfamily (MFS) profile domain-containing protein</fullName>
    </recommendedName>
</protein>
<sequence length="527" mass="58490">MVEFDKIVEEMDGLSKKQWVQLILLMLPAVFVGSQMGAMVFIGADVEYTCQMPLKDNLSSNISCNSTSKPRETANIITLWYNTEDVSAAANCSYWWSDNNSTTPPNTTVKCTAWEFNSSSTFSSSVVSDFSLVCREKYKIKLSQAVFMFGVTVGCAVWGQISDRYGRKTSIAASAATGGLLALAVSFTQSYLMFVILRSLSGFCFFSMFTCSFVLATEIVAPKYRVRVSQTEQAFFASGFCILALYGYFVREWRMLQIIISIPVIGTSAYYWLVCESPRWLLSCERFAEANVIVTKFITSLGLRDTPNNNVTNSPENKDRIAPRNVHDLHHGPMDLIRTPNMRKKSLMLFYCWLVCSCVYYGLTLNSADLGGDPFINLFLSGLVEIPAVFICIPLLDRWGRRPSLALFLVLSGISCVTMLFVPKKLLWLNITLSMVGKFSIAAAFGTVYIYAAELYPTPIRNVGIGVCSSFARIGGIMSPFIAMLDVIAKPLPYVVFGLMSIFGGVLALFLPEVLGIRLPETLKEGE</sequence>
<dbReference type="InterPro" id="IPR036259">
    <property type="entry name" value="MFS_trans_sf"/>
</dbReference>
<feature type="transmembrane region" description="Helical" evidence="5">
    <location>
        <begin position="375"/>
        <end position="396"/>
    </location>
</feature>
<feature type="transmembrane region" description="Helical" evidence="5">
    <location>
        <begin position="463"/>
        <end position="485"/>
    </location>
</feature>
<dbReference type="CDD" id="cd17317">
    <property type="entry name" value="MFS_SLC22"/>
    <property type="match status" value="1"/>
</dbReference>
<feature type="transmembrane region" description="Helical" evidence="5">
    <location>
        <begin position="142"/>
        <end position="159"/>
    </location>
</feature>
<dbReference type="PANTHER" id="PTHR24064">
    <property type="entry name" value="SOLUTE CARRIER FAMILY 22 MEMBER"/>
    <property type="match status" value="1"/>
</dbReference>
<proteinExistence type="predicted"/>
<evidence type="ECO:0000313" key="8">
    <source>
        <dbReference type="Proteomes" id="UP000008144"/>
    </source>
</evidence>
<evidence type="ECO:0000256" key="1">
    <source>
        <dbReference type="ARBA" id="ARBA00004141"/>
    </source>
</evidence>
<reference evidence="7" key="3">
    <citation type="submission" date="2025-08" db="UniProtKB">
        <authorList>
            <consortium name="Ensembl"/>
        </authorList>
    </citation>
    <scope>IDENTIFICATION</scope>
</reference>